<evidence type="ECO:0000256" key="1">
    <source>
        <dbReference type="SAM" id="Phobius"/>
    </source>
</evidence>
<proteinExistence type="predicted"/>
<accession>M0PM31</accession>
<evidence type="ECO:0000313" key="2">
    <source>
        <dbReference type="EMBL" id="EMA70709.1"/>
    </source>
</evidence>
<dbReference type="EMBL" id="AOJI01000002">
    <property type="protein sequence ID" value="EMA70709.1"/>
    <property type="molecule type" value="Genomic_DNA"/>
</dbReference>
<protein>
    <submittedName>
        <fullName evidence="2">Uncharacterized protein</fullName>
    </submittedName>
</protein>
<dbReference type="RefSeq" id="WP_007997628.1">
    <property type="nucleotide sequence ID" value="NZ_AOJI01000002.1"/>
</dbReference>
<feature type="transmembrane region" description="Helical" evidence="1">
    <location>
        <begin position="47"/>
        <end position="66"/>
    </location>
</feature>
<reference evidence="2 3" key="1">
    <citation type="journal article" date="2014" name="PLoS Genet.">
        <title>Phylogenetically driven sequencing of extremely halophilic archaea reveals strategies for static and dynamic osmo-response.</title>
        <authorList>
            <person name="Becker E.A."/>
            <person name="Seitzer P.M."/>
            <person name="Tritt A."/>
            <person name="Larsen D."/>
            <person name="Krusor M."/>
            <person name="Yao A.I."/>
            <person name="Wu D."/>
            <person name="Madern D."/>
            <person name="Eisen J.A."/>
            <person name="Darling A.E."/>
            <person name="Facciotti M.T."/>
        </authorList>
    </citation>
    <scope>NUCLEOTIDE SEQUENCE [LARGE SCALE GENOMIC DNA]</scope>
    <source>
        <strain evidence="2 3">JCM 13560</strain>
    </source>
</reference>
<keyword evidence="1" id="KW-0812">Transmembrane</keyword>
<sequence>MIDELFDLVFHAVFEFLPDAVLRIILLLLGVVTTMIGVMTVGESTRLGGILIAVGVLLVAGALALWCR</sequence>
<gene>
    <name evidence="2" type="ORF">C461_00432</name>
</gene>
<keyword evidence="1" id="KW-0472">Membrane</keyword>
<evidence type="ECO:0000313" key="3">
    <source>
        <dbReference type="Proteomes" id="UP000011575"/>
    </source>
</evidence>
<dbReference type="STRING" id="1230454.C461_00432"/>
<comment type="caution">
    <text evidence="2">The sequence shown here is derived from an EMBL/GenBank/DDBJ whole genome shotgun (WGS) entry which is preliminary data.</text>
</comment>
<dbReference type="AlphaFoldDB" id="M0PM31"/>
<feature type="transmembrane region" description="Helical" evidence="1">
    <location>
        <begin position="20"/>
        <end position="40"/>
    </location>
</feature>
<dbReference type="Proteomes" id="UP000011575">
    <property type="component" value="Unassembled WGS sequence"/>
</dbReference>
<name>M0PM31_9EURY</name>
<keyword evidence="1" id="KW-1133">Transmembrane helix</keyword>
<organism evidence="2 3">
    <name type="scientific">Halorubrum aidingense JCM 13560</name>
    <dbReference type="NCBI Taxonomy" id="1230454"/>
    <lineage>
        <taxon>Archaea</taxon>
        <taxon>Methanobacteriati</taxon>
        <taxon>Methanobacteriota</taxon>
        <taxon>Stenosarchaea group</taxon>
        <taxon>Halobacteria</taxon>
        <taxon>Halobacteriales</taxon>
        <taxon>Haloferacaceae</taxon>
        <taxon>Halorubrum</taxon>
    </lineage>
</organism>
<keyword evidence="3" id="KW-1185">Reference proteome</keyword>